<evidence type="ECO:0000313" key="2">
    <source>
        <dbReference type="EMBL" id="RVT97431.1"/>
    </source>
</evidence>
<dbReference type="Gene3D" id="3.30.565.10">
    <property type="entry name" value="Histidine kinase-like ATPase, C-terminal domain"/>
    <property type="match status" value="1"/>
</dbReference>
<dbReference type="InterPro" id="IPR018762">
    <property type="entry name" value="ChpT_C"/>
</dbReference>
<evidence type="ECO:0000313" key="3">
    <source>
        <dbReference type="Proteomes" id="UP000282957"/>
    </source>
</evidence>
<dbReference type="AlphaFoldDB" id="A0A437MIG4"/>
<dbReference type="InterPro" id="IPR036890">
    <property type="entry name" value="HATPase_C_sf"/>
</dbReference>
<comment type="caution">
    <text evidence="2">The sequence shown here is derived from an EMBL/GenBank/DDBJ whole genome shotgun (WGS) entry which is preliminary data.</text>
</comment>
<accession>A0A437MIG4</accession>
<dbReference type="EMBL" id="SACL01000002">
    <property type="protein sequence ID" value="RVT97431.1"/>
    <property type="molecule type" value="Genomic_DNA"/>
</dbReference>
<reference evidence="2 3" key="1">
    <citation type="submission" date="2019-01" db="EMBL/GenBank/DDBJ databases">
        <authorList>
            <person name="Chen W.-M."/>
        </authorList>
    </citation>
    <scope>NUCLEOTIDE SEQUENCE [LARGE SCALE GENOMIC DNA]</scope>
    <source>
        <strain evidence="2 3">CCP-6</strain>
    </source>
</reference>
<dbReference type="Gene3D" id="1.10.287.130">
    <property type="match status" value="1"/>
</dbReference>
<organism evidence="2 3">
    <name type="scientific">Rhodovarius crocodyli</name>
    <dbReference type="NCBI Taxonomy" id="1979269"/>
    <lineage>
        <taxon>Bacteria</taxon>
        <taxon>Pseudomonadati</taxon>
        <taxon>Pseudomonadota</taxon>
        <taxon>Alphaproteobacteria</taxon>
        <taxon>Acetobacterales</taxon>
        <taxon>Roseomonadaceae</taxon>
        <taxon>Rhodovarius</taxon>
    </lineage>
</organism>
<evidence type="ECO:0000259" key="1">
    <source>
        <dbReference type="Pfam" id="PF10090"/>
    </source>
</evidence>
<proteinExistence type="predicted"/>
<dbReference type="Proteomes" id="UP000282957">
    <property type="component" value="Unassembled WGS sequence"/>
</dbReference>
<protein>
    <recommendedName>
        <fullName evidence="1">Histidine phosphotransferase ChpT C-terminal domain-containing protein</fullName>
    </recommendedName>
</protein>
<sequence>MTSLLTCGLTDWPKPEDRPERFVPAKEFKECRMSEPEAEYPLRLASLVAARLTHDLSGPLGTIMATAGIGGGMRSDELLAETVTELRLRMHLYAAVFGRAEALSWQEMADLLQGAPGAHRLQFRFQVPDLAAAQPEGLTRLVLAAAMLAGEALPRGGQVTVMAEPGQPIILMPEGRTPAWPHGFVTLLAGETPPEGLSSRGVLAPWLVAQARAGGFRLSMGFGGPGAAPLMMLPPAC</sequence>
<dbReference type="Pfam" id="PF10090">
    <property type="entry name" value="HPTransfase"/>
    <property type="match status" value="1"/>
</dbReference>
<dbReference type="OrthoDB" id="9803702at2"/>
<name>A0A437MIG4_9PROT</name>
<feature type="domain" description="Histidine phosphotransferase ChpT C-terminal" evidence="1">
    <location>
        <begin position="107"/>
        <end position="220"/>
    </location>
</feature>
<keyword evidence="3" id="KW-1185">Reference proteome</keyword>
<gene>
    <name evidence="2" type="ORF">EOD42_06255</name>
</gene>